<keyword evidence="2 3" id="KW-0040">ANK repeat</keyword>
<dbReference type="Pfam" id="PF00023">
    <property type="entry name" value="Ank"/>
    <property type="match status" value="1"/>
</dbReference>
<dbReference type="AlphaFoldDB" id="A0A6U4U0C1"/>
<gene>
    <name evidence="4" type="ORF">HAND1043_LOCUS4737</name>
</gene>
<evidence type="ECO:0000256" key="3">
    <source>
        <dbReference type="PROSITE-ProRule" id="PRU00023"/>
    </source>
</evidence>
<dbReference type="Gene3D" id="1.25.40.20">
    <property type="entry name" value="Ankyrin repeat-containing domain"/>
    <property type="match status" value="2"/>
</dbReference>
<reference evidence="4" key="1">
    <citation type="submission" date="2021-01" db="EMBL/GenBank/DDBJ databases">
        <authorList>
            <person name="Corre E."/>
            <person name="Pelletier E."/>
            <person name="Niang G."/>
            <person name="Scheremetjew M."/>
            <person name="Finn R."/>
            <person name="Kale V."/>
            <person name="Holt S."/>
            <person name="Cochrane G."/>
            <person name="Meng A."/>
            <person name="Brown T."/>
            <person name="Cohen L."/>
        </authorList>
    </citation>
    <scope>NUCLEOTIDE SEQUENCE</scope>
    <source>
        <strain evidence="4">CCMP441</strain>
    </source>
</reference>
<dbReference type="PANTHER" id="PTHR24171:SF10">
    <property type="entry name" value="ANKYRIN REPEAT DOMAIN-CONTAINING PROTEIN 29-LIKE"/>
    <property type="match status" value="1"/>
</dbReference>
<proteinExistence type="predicted"/>
<keyword evidence="1" id="KW-0677">Repeat</keyword>
<dbReference type="PANTHER" id="PTHR24171">
    <property type="entry name" value="ANKYRIN REPEAT DOMAIN-CONTAINING PROTEIN 39-RELATED"/>
    <property type="match status" value="1"/>
</dbReference>
<dbReference type="PROSITE" id="PS50088">
    <property type="entry name" value="ANK_REPEAT"/>
    <property type="match status" value="1"/>
</dbReference>
<organism evidence="4">
    <name type="scientific">Hemiselmis andersenii</name>
    <name type="common">Cryptophyte alga</name>
    <dbReference type="NCBI Taxonomy" id="464988"/>
    <lineage>
        <taxon>Eukaryota</taxon>
        <taxon>Cryptophyceae</taxon>
        <taxon>Cryptomonadales</taxon>
        <taxon>Hemiselmidaceae</taxon>
        <taxon>Hemiselmis</taxon>
    </lineage>
</organism>
<name>A0A6U4U0C1_HEMAN</name>
<feature type="repeat" description="ANK" evidence="3">
    <location>
        <begin position="97"/>
        <end position="129"/>
    </location>
</feature>
<evidence type="ECO:0000256" key="1">
    <source>
        <dbReference type="ARBA" id="ARBA00022737"/>
    </source>
</evidence>
<evidence type="ECO:0000256" key="2">
    <source>
        <dbReference type="ARBA" id="ARBA00023043"/>
    </source>
</evidence>
<dbReference type="InterPro" id="IPR002110">
    <property type="entry name" value="Ankyrin_rpt"/>
</dbReference>
<sequence>MLKILELAEQGESEAVMQMVEGKADPNMVDADGWSPLIMAAKGGHDVLLGRLLDAKAQPNPGAIAHTALRGAAINGHCSTVSILLAAKADPNLESLHSRTPLMGCARAGHLQVARVLIEAGADVSRCNSDGEDALFLARANGHTELAAMLEEQRPGA</sequence>
<evidence type="ECO:0000313" key="4">
    <source>
        <dbReference type="EMBL" id="CAD8738245.1"/>
    </source>
</evidence>
<dbReference type="SMART" id="SM00248">
    <property type="entry name" value="ANK"/>
    <property type="match status" value="3"/>
</dbReference>
<dbReference type="InterPro" id="IPR036770">
    <property type="entry name" value="Ankyrin_rpt-contain_sf"/>
</dbReference>
<protein>
    <submittedName>
        <fullName evidence="4">Uncharacterized protein</fullName>
    </submittedName>
</protein>
<dbReference type="Pfam" id="PF12796">
    <property type="entry name" value="Ank_2"/>
    <property type="match status" value="1"/>
</dbReference>
<dbReference type="PROSITE" id="PS50297">
    <property type="entry name" value="ANK_REP_REGION"/>
    <property type="match status" value="1"/>
</dbReference>
<dbReference type="SUPFAM" id="SSF48403">
    <property type="entry name" value="Ankyrin repeat"/>
    <property type="match status" value="1"/>
</dbReference>
<accession>A0A6U4U0C1</accession>
<dbReference type="EMBL" id="HBFK01007841">
    <property type="protein sequence ID" value="CAD8738245.1"/>
    <property type="molecule type" value="Transcribed_RNA"/>
</dbReference>